<dbReference type="InterPro" id="IPR043502">
    <property type="entry name" value="DNA/RNA_pol_sf"/>
</dbReference>
<keyword evidence="8" id="KW-0378">Hydrolase</keyword>
<organism evidence="18 19">
    <name type="scientific">Austropuccinia psidii MF-1</name>
    <dbReference type="NCBI Taxonomy" id="1389203"/>
    <lineage>
        <taxon>Eukaryota</taxon>
        <taxon>Fungi</taxon>
        <taxon>Dikarya</taxon>
        <taxon>Basidiomycota</taxon>
        <taxon>Pucciniomycotina</taxon>
        <taxon>Pucciniomycetes</taxon>
        <taxon>Pucciniales</taxon>
        <taxon>Sphaerophragmiaceae</taxon>
        <taxon>Austropuccinia</taxon>
    </lineage>
</organism>
<dbReference type="GO" id="GO:0004519">
    <property type="term" value="F:endonuclease activity"/>
    <property type="evidence" value="ECO:0007669"/>
    <property type="project" value="UniProtKB-KW"/>
</dbReference>
<evidence type="ECO:0000256" key="14">
    <source>
        <dbReference type="ARBA" id="ARBA00023172"/>
    </source>
</evidence>
<dbReference type="Pfam" id="PF17917">
    <property type="entry name" value="RT_RNaseH"/>
    <property type="match status" value="1"/>
</dbReference>
<dbReference type="GO" id="GO:0004190">
    <property type="term" value="F:aspartic-type endopeptidase activity"/>
    <property type="evidence" value="ECO:0007669"/>
    <property type="project" value="UniProtKB-KW"/>
</dbReference>
<evidence type="ECO:0000256" key="10">
    <source>
        <dbReference type="ARBA" id="ARBA00022908"/>
    </source>
</evidence>
<comment type="caution">
    <text evidence="18">The sequence shown here is derived from an EMBL/GenBank/DDBJ whole genome shotgun (WGS) entry which is preliminary data.</text>
</comment>
<evidence type="ECO:0000256" key="1">
    <source>
        <dbReference type="ARBA" id="ARBA00022670"/>
    </source>
</evidence>
<keyword evidence="4" id="KW-0540">Nuclease</keyword>
<dbReference type="InterPro" id="IPR056924">
    <property type="entry name" value="SH3_Tf2-1"/>
</dbReference>
<keyword evidence="11" id="KW-0695">RNA-directed DNA polymerase</keyword>
<keyword evidence="2" id="KW-0808">Transferase</keyword>
<evidence type="ECO:0000256" key="9">
    <source>
        <dbReference type="ARBA" id="ARBA00022842"/>
    </source>
</evidence>
<keyword evidence="19" id="KW-1185">Reference proteome</keyword>
<keyword evidence="14" id="KW-0233">DNA recombination</keyword>
<dbReference type="Pfam" id="PF17921">
    <property type="entry name" value="Integrase_H2C2"/>
    <property type="match status" value="1"/>
</dbReference>
<protein>
    <recommendedName>
        <fullName evidence="20">Reverse transcriptase RNase H-like domain-containing protein</fullName>
    </recommendedName>
</protein>
<keyword evidence="7" id="KW-0255">Endonuclease</keyword>
<keyword evidence="9" id="KW-0460">Magnesium</keyword>
<feature type="domain" description="Integrase zinc-binding" evidence="16">
    <location>
        <begin position="257"/>
        <end position="315"/>
    </location>
</feature>
<dbReference type="FunFam" id="1.10.340.70:FF:000001">
    <property type="entry name" value="Retrovirus-related Pol polyprotein from transposon gypsy-like Protein"/>
    <property type="match status" value="1"/>
</dbReference>
<keyword evidence="5" id="KW-0479">Metal-binding</keyword>
<reference evidence="18" key="1">
    <citation type="submission" date="2021-03" db="EMBL/GenBank/DDBJ databases">
        <title>Draft genome sequence of rust myrtle Austropuccinia psidii MF-1, a brazilian biotype.</title>
        <authorList>
            <person name="Quecine M.C."/>
            <person name="Pachon D.M.R."/>
            <person name="Bonatelli M.L."/>
            <person name="Correr F.H."/>
            <person name="Franceschini L.M."/>
            <person name="Leite T.F."/>
            <person name="Margarido G.R.A."/>
            <person name="Almeida C.A."/>
            <person name="Ferrarezi J.A."/>
            <person name="Labate C.A."/>
        </authorList>
    </citation>
    <scope>NUCLEOTIDE SEQUENCE</scope>
    <source>
        <strain evidence="18">MF-1</strain>
    </source>
</reference>
<evidence type="ECO:0000256" key="7">
    <source>
        <dbReference type="ARBA" id="ARBA00022759"/>
    </source>
</evidence>
<evidence type="ECO:0000256" key="5">
    <source>
        <dbReference type="ARBA" id="ARBA00022723"/>
    </source>
</evidence>
<dbReference type="InterPro" id="IPR041373">
    <property type="entry name" value="RT_RNaseH"/>
</dbReference>
<name>A0A9Q3KA87_9BASI</name>
<evidence type="ECO:0000256" key="4">
    <source>
        <dbReference type="ARBA" id="ARBA00022722"/>
    </source>
</evidence>
<dbReference type="GO" id="GO:0003677">
    <property type="term" value="F:DNA binding"/>
    <property type="evidence" value="ECO:0007669"/>
    <property type="project" value="UniProtKB-KW"/>
</dbReference>
<dbReference type="OrthoDB" id="3271192at2759"/>
<dbReference type="Gene3D" id="1.10.340.70">
    <property type="match status" value="1"/>
</dbReference>
<evidence type="ECO:0000256" key="11">
    <source>
        <dbReference type="ARBA" id="ARBA00022918"/>
    </source>
</evidence>
<dbReference type="GO" id="GO:0006508">
    <property type="term" value="P:proteolysis"/>
    <property type="evidence" value="ECO:0007669"/>
    <property type="project" value="UniProtKB-KW"/>
</dbReference>
<evidence type="ECO:0000259" key="15">
    <source>
        <dbReference type="Pfam" id="PF17917"/>
    </source>
</evidence>
<dbReference type="Pfam" id="PF24626">
    <property type="entry name" value="SH3_Tf2-1"/>
    <property type="match status" value="1"/>
</dbReference>
<evidence type="ECO:0000256" key="3">
    <source>
        <dbReference type="ARBA" id="ARBA00022695"/>
    </source>
</evidence>
<evidence type="ECO:0000259" key="17">
    <source>
        <dbReference type="Pfam" id="PF24626"/>
    </source>
</evidence>
<sequence>MTVDRVKAFESLREALTTAPLLLMPDFKLPFKLYIDESGDGPGAALHQVQIINDKPVEGPICFISRKIKPTEARYGASQMECLCLVWALEKLNYFLEGCVFEVITDCTAVKSLLNMKTPNRHMLRWQIAIQEYRGNMTIVHKGGNFHKNEDGLSRWPLPNDIDNPAYVPEETSSQIPIEGISVTDLNTTFFEEVRNRYTQDKNCSILCQLLNKDCKYNSLIHALDEVGKKSYDVGRFNPLDGITYHRAKHTCVMTVVDRSLINVVLKECHDSPFSGHLSEDRTGEKVKTCIWWPMWKKYVAEYFKACDRCQKANKCTGKRLGNIMKVQEPSRPLGNCPYGLEKGWNQKLPQDYLRKDFIETHPTAASFKGMLDKDRKHAVRCMEDSPAYAKKKWDKLHATPDFRVGDLALVSTTNFNNIKGCKKLQDSFAGPFAINALHGENSVELELSEELSNKHPTFPVSLI</sequence>
<accession>A0A9Q3KA87</accession>
<dbReference type="Proteomes" id="UP000765509">
    <property type="component" value="Unassembled WGS sequence"/>
</dbReference>
<keyword evidence="10" id="KW-0229">DNA integration</keyword>
<keyword evidence="3" id="KW-0548">Nucleotidyltransferase</keyword>
<dbReference type="PANTHER" id="PTHR37984:SF5">
    <property type="entry name" value="PROTEIN NYNRIN-LIKE"/>
    <property type="match status" value="1"/>
</dbReference>
<keyword evidence="1" id="KW-0645">Protease</keyword>
<evidence type="ECO:0000256" key="12">
    <source>
        <dbReference type="ARBA" id="ARBA00022932"/>
    </source>
</evidence>
<gene>
    <name evidence="18" type="ORF">O181_115822</name>
</gene>
<feature type="domain" description="Reverse transcriptase RNase H-like" evidence="15">
    <location>
        <begin position="26"/>
        <end position="133"/>
    </location>
</feature>
<dbReference type="GO" id="GO:0015074">
    <property type="term" value="P:DNA integration"/>
    <property type="evidence" value="ECO:0007669"/>
    <property type="project" value="UniProtKB-KW"/>
</dbReference>
<evidence type="ECO:0008006" key="20">
    <source>
        <dbReference type="Google" id="ProtNLM"/>
    </source>
</evidence>
<keyword evidence="6" id="KW-0064">Aspartyl protease</keyword>
<dbReference type="InterPro" id="IPR041588">
    <property type="entry name" value="Integrase_H2C2"/>
</dbReference>
<evidence type="ECO:0000256" key="6">
    <source>
        <dbReference type="ARBA" id="ARBA00022750"/>
    </source>
</evidence>
<keyword evidence="13" id="KW-0238">DNA-binding</keyword>
<proteinExistence type="predicted"/>
<dbReference type="CDD" id="cd09274">
    <property type="entry name" value="RNase_HI_RT_Ty3"/>
    <property type="match status" value="1"/>
</dbReference>
<dbReference type="GO" id="GO:0046872">
    <property type="term" value="F:metal ion binding"/>
    <property type="evidence" value="ECO:0007669"/>
    <property type="project" value="UniProtKB-KW"/>
</dbReference>
<dbReference type="GO" id="GO:0003964">
    <property type="term" value="F:RNA-directed DNA polymerase activity"/>
    <property type="evidence" value="ECO:0007669"/>
    <property type="project" value="UniProtKB-KW"/>
</dbReference>
<evidence type="ECO:0000313" key="18">
    <source>
        <dbReference type="EMBL" id="MBW0576107.1"/>
    </source>
</evidence>
<dbReference type="InterPro" id="IPR050951">
    <property type="entry name" value="Retrovirus_Pol_polyprotein"/>
</dbReference>
<dbReference type="GO" id="GO:0006310">
    <property type="term" value="P:DNA recombination"/>
    <property type="evidence" value="ECO:0007669"/>
    <property type="project" value="UniProtKB-KW"/>
</dbReference>
<evidence type="ECO:0000256" key="13">
    <source>
        <dbReference type="ARBA" id="ARBA00023125"/>
    </source>
</evidence>
<evidence type="ECO:0000256" key="2">
    <source>
        <dbReference type="ARBA" id="ARBA00022679"/>
    </source>
</evidence>
<evidence type="ECO:0000256" key="8">
    <source>
        <dbReference type="ARBA" id="ARBA00022801"/>
    </source>
</evidence>
<feature type="domain" description="Tf2-1-like SH3-like" evidence="17">
    <location>
        <begin position="406"/>
        <end position="463"/>
    </location>
</feature>
<dbReference type="GO" id="GO:0003887">
    <property type="term" value="F:DNA-directed DNA polymerase activity"/>
    <property type="evidence" value="ECO:0007669"/>
    <property type="project" value="UniProtKB-KW"/>
</dbReference>
<evidence type="ECO:0000313" key="19">
    <source>
        <dbReference type="Proteomes" id="UP000765509"/>
    </source>
</evidence>
<dbReference type="PANTHER" id="PTHR37984">
    <property type="entry name" value="PROTEIN CBG26694"/>
    <property type="match status" value="1"/>
</dbReference>
<keyword evidence="12" id="KW-0239">DNA-directed DNA polymerase</keyword>
<dbReference type="EMBL" id="AVOT02097672">
    <property type="protein sequence ID" value="MBW0576107.1"/>
    <property type="molecule type" value="Genomic_DNA"/>
</dbReference>
<dbReference type="AlphaFoldDB" id="A0A9Q3KA87"/>
<dbReference type="SUPFAM" id="SSF56672">
    <property type="entry name" value="DNA/RNA polymerases"/>
    <property type="match status" value="1"/>
</dbReference>
<evidence type="ECO:0000259" key="16">
    <source>
        <dbReference type="Pfam" id="PF17921"/>
    </source>
</evidence>